<dbReference type="PROSITE" id="PS50835">
    <property type="entry name" value="IG_LIKE"/>
    <property type="match status" value="1"/>
</dbReference>
<dbReference type="PANTHER" id="PTHR46608">
    <property type="entry name" value="T-CELL IMMUNOGLOBULIN AND MUCIN DOMAIN-CONTAINING PROTEIN 4"/>
    <property type="match status" value="1"/>
</dbReference>
<dbReference type="Ensembl" id="ENSSORT00005040627.1">
    <property type="protein sequence ID" value="ENSSORP00005039616.1"/>
    <property type="gene ID" value="ENSSORG00005018471.1"/>
</dbReference>
<reference evidence="11" key="2">
    <citation type="submission" date="2025-08" db="UniProtKB">
        <authorList>
            <consortium name="Ensembl"/>
        </authorList>
    </citation>
    <scope>IDENTIFICATION</scope>
</reference>
<evidence type="ECO:0000256" key="4">
    <source>
        <dbReference type="ARBA" id="ARBA00022989"/>
    </source>
</evidence>
<reference evidence="11" key="3">
    <citation type="submission" date="2025-09" db="UniProtKB">
        <authorList>
            <consortium name="Ensembl"/>
        </authorList>
    </citation>
    <scope>IDENTIFICATION</scope>
</reference>
<accession>A0A673BB62</accession>
<dbReference type="Pfam" id="PF07686">
    <property type="entry name" value="V-set"/>
    <property type="match status" value="1"/>
</dbReference>
<keyword evidence="8" id="KW-0393">Immunoglobulin domain</keyword>
<dbReference type="Proteomes" id="UP000472271">
    <property type="component" value="Chromosome 10"/>
</dbReference>
<evidence type="ECO:0000313" key="12">
    <source>
        <dbReference type="Proteomes" id="UP000472271"/>
    </source>
</evidence>
<keyword evidence="4" id="KW-1133">Transmembrane helix</keyword>
<evidence type="ECO:0000313" key="11">
    <source>
        <dbReference type="Ensembl" id="ENSSORP00005039616.1"/>
    </source>
</evidence>
<evidence type="ECO:0000256" key="9">
    <source>
        <dbReference type="ARBA" id="ARBA00038203"/>
    </source>
</evidence>
<reference evidence="11" key="1">
    <citation type="submission" date="2019-06" db="EMBL/GenBank/DDBJ databases">
        <authorList>
            <consortium name="Wellcome Sanger Institute Data Sharing"/>
        </authorList>
    </citation>
    <scope>NUCLEOTIDE SEQUENCE [LARGE SCALE GENOMIC DNA]</scope>
</reference>
<dbReference type="GO" id="GO:0016020">
    <property type="term" value="C:membrane"/>
    <property type="evidence" value="ECO:0007669"/>
    <property type="project" value="UniProtKB-SubCell"/>
</dbReference>
<keyword evidence="2" id="KW-0812">Transmembrane</keyword>
<evidence type="ECO:0000256" key="1">
    <source>
        <dbReference type="ARBA" id="ARBA00004479"/>
    </source>
</evidence>
<dbReference type="FunFam" id="2.60.40.10:FF:000774">
    <property type="entry name" value="Hepatitis A virus cellular receptor 1"/>
    <property type="match status" value="1"/>
</dbReference>
<sequence>VCSWVEWLNSKTLGVTGFVGHNVTLPCSYDSQTHGVLMLSMCWGRGSIPNRGCAGEIIKTNGKSVTSSSSERYQLMGNLREGDVSLTIRQVEEGDSGTYGCRVDIPGWFNDHKHEITLTVVPGLIIYSIISKMTSEHDHMKKAKELSCFLFYQVSWL</sequence>
<comment type="subcellular location">
    <subcellularLocation>
        <location evidence="1">Membrane</location>
        <topology evidence="1">Single-pass type I membrane protein</topology>
    </subcellularLocation>
</comment>
<keyword evidence="6" id="KW-1015">Disulfide bond</keyword>
<feature type="domain" description="Ig-like" evidence="10">
    <location>
        <begin position="20"/>
        <end position="119"/>
    </location>
</feature>
<dbReference type="InterPro" id="IPR013106">
    <property type="entry name" value="Ig_V-set"/>
</dbReference>
<dbReference type="PANTHER" id="PTHR46608:SF3">
    <property type="entry name" value="T-CELL IMMUNOGLOBULIN AND MUCIN DOMAIN-CONTAINING PROTEIN 4"/>
    <property type="match status" value="1"/>
</dbReference>
<proteinExistence type="inferred from homology"/>
<evidence type="ECO:0000256" key="5">
    <source>
        <dbReference type="ARBA" id="ARBA00023136"/>
    </source>
</evidence>
<dbReference type="InterPro" id="IPR003599">
    <property type="entry name" value="Ig_sub"/>
</dbReference>
<protein>
    <recommendedName>
        <fullName evidence="10">Ig-like domain-containing protein</fullName>
    </recommendedName>
</protein>
<dbReference type="GO" id="GO:0060097">
    <property type="term" value="P:cytoskeletal rearrangement involved in phagocytosis, engulfment"/>
    <property type="evidence" value="ECO:0007669"/>
    <property type="project" value="TreeGrafter"/>
</dbReference>
<organism evidence="11 12">
    <name type="scientific">Sphaeramia orbicularis</name>
    <name type="common">orbiculate cardinalfish</name>
    <dbReference type="NCBI Taxonomy" id="375764"/>
    <lineage>
        <taxon>Eukaryota</taxon>
        <taxon>Metazoa</taxon>
        <taxon>Chordata</taxon>
        <taxon>Craniata</taxon>
        <taxon>Vertebrata</taxon>
        <taxon>Euteleostomi</taxon>
        <taxon>Actinopterygii</taxon>
        <taxon>Neopterygii</taxon>
        <taxon>Teleostei</taxon>
        <taxon>Neoteleostei</taxon>
        <taxon>Acanthomorphata</taxon>
        <taxon>Gobiaria</taxon>
        <taxon>Kurtiformes</taxon>
        <taxon>Apogonoidei</taxon>
        <taxon>Apogonidae</taxon>
        <taxon>Apogoninae</taxon>
        <taxon>Sphaeramia</taxon>
    </lineage>
</organism>
<evidence type="ECO:0000256" key="7">
    <source>
        <dbReference type="ARBA" id="ARBA00023180"/>
    </source>
</evidence>
<evidence type="ECO:0000256" key="8">
    <source>
        <dbReference type="ARBA" id="ARBA00023319"/>
    </source>
</evidence>
<comment type="similarity">
    <text evidence="9">Belongs to the immunoglobulin superfamily. TIM family.</text>
</comment>
<keyword evidence="12" id="KW-1185">Reference proteome</keyword>
<dbReference type="InterPro" id="IPR013783">
    <property type="entry name" value="Ig-like_fold"/>
</dbReference>
<dbReference type="SUPFAM" id="SSF48726">
    <property type="entry name" value="Immunoglobulin"/>
    <property type="match status" value="1"/>
</dbReference>
<dbReference type="GO" id="GO:0043277">
    <property type="term" value="P:apoptotic cell clearance"/>
    <property type="evidence" value="ECO:0007669"/>
    <property type="project" value="TreeGrafter"/>
</dbReference>
<keyword evidence="5" id="KW-0472">Membrane</keyword>
<dbReference type="Gene3D" id="2.60.40.10">
    <property type="entry name" value="Immunoglobulins"/>
    <property type="match status" value="1"/>
</dbReference>
<evidence type="ECO:0000259" key="10">
    <source>
        <dbReference type="PROSITE" id="PS50835"/>
    </source>
</evidence>
<evidence type="ECO:0000256" key="3">
    <source>
        <dbReference type="ARBA" id="ARBA00022729"/>
    </source>
</evidence>
<dbReference type="InParanoid" id="A0A673BB62"/>
<dbReference type="AlphaFoldDB" id="A0A673BB62"/>
<dbReference type="InterPro" id="IPR036179">
    <property type="entry name" value="Ig-like_dom_sf"/>
</dbReference>
<dbReference type="InterPro" id="IPR007110">
    <property type="entry name" value="Ig-like_dom"/>
</dbReference>
<name>A0A673BB62_9TELE</name>
<evidence type="ECO:0000256" key="2">
    <source>
        <dbReference type="ARBA" id="ARBA00022692"/>
    </source>
</evidence>
<dbReference type="SMART" id="SM00409">
    <property type="entry name" value="IG"/>
    <property type="match status" value="1"/>
</dbReference>
<evidence type="ECO:0000256" key="6">
    <source>
        <dbReference type="ARBA" id="ARBA00023157"/>
    </source>
</evidence>
<keyword evidence="7" id="KW-0325">Glycoprotein</keyword>
<keyword evidence="3" id="KW-0732">Signal</keyword>
<dbReference type="GO" id="GO:0001786">
    <property type="term" value="F:phosphatidylserine binding"/>
    <property type="evidence" value="ECO:0007669"/>
    <property type="project" value="TreeGrafter"/>
</dbReference>